<comment type="caution">
    <text evidence="2">The sequence shown here is derived from an EMBL/GenBank/DDBJ whole genome shotgun (WGS) entry which is preliminary data.</text>
</comment>
<reference evidence="2 3" key="1">
    <citation type="submission" date="2024-09" db="EMBL/GenBank/DDBJ databases">
        <title>Itraconazole resistance in Madurella fahalii resulting from another homologue of gene encoding cytochrome P450 14-alpha sterol demethylase (CYP51).</title>
        <authorList>
            <person name="Yoshioka I."/>
            <person name="Fahal A.H."/>
            <person name="Kaneko S."/>
            <person name="Yaguchi T."/>
        </authorList>
    </citation>
    <scope>NUCLEOTIDE SEQUENCE [LARGE SCALE GENOMIC DNA]</scope>
    <source>
        <strain evidence="2 3">IFM 68171</strain>
    </source>
</reference>
<protein>
    <submittedName>
        <fullName evidence="2">Uncharacterized protein</fullName>
    </submittedName>
</protein>
<keyword evidence="3" id="KW-1185">Reference proteome</keyword>
<gene>
    <name evidence="2" type="ORF">MFIFM68171_02616</name>
</gene>
<dbReference type="EMBL" id="BAAFSV010000001">
    <property type="protein sequence ID" value="GAB1312406.1"/>
    <property type="molecule type" value="Genomic_DNA"/>
</dbReference>
<accession>A0ABQ0G3S2</accession>
<organism evidence="2 3">
    <name type="scientific">Madurella fahalii</name>
    <dbReference type="NCBI Taxonomy" id="1157608"/>
    <lineage>
        <taxon>Eukaryota</taxon>
        <taxon>Fungi</taxon>
        <taxon>Dikarya</taxon>
        <taxon>Ascomycota</taxon>
        <taxon>Pezizomycotina</taxon>
        <taxon>Sordariomycetes</taxon>
        <taxon>Sordariomycetidae</taxon>
        <taxon>Sordariales</taxon>
        <taxon>Sordariales incertae sedis</taxon>
        <taxon>Madurella</taxon>
    </lineage>
</organism>
<keyword evidence="1" id="KW-0732">Signal</keyword>
<proteinExistence type="predicted"/>
<dbReference type="RefSeq" id="XP_070914139.1">
    <property type="nucleotide sequence ID" value="XM_071058038.1"/>
</dbReference>
<dbReference type="Proteomes" id="UP001628179">
    <property type="component" value="Unassembled WGS sequence"/>
</dbReference>
<feature type="chain" id="PRO_5046024635" evidence="1">
    <location>
        <begin position="19"/>
        <end position="66"/>
    </location>
</feature>
<name>A0ABQ0G3S2_9PEZI</name>
<sequence length="66" mass="7105">MLFKLVWIGLLAAQGALSKPQSNNLLEFTDKDIASGKALAKLSTLEPARVAAAQNLFGDFVYTHLS</sequence>
<evidence type="ECO:0000313" key="3">
    <source>
        <dbReference type="Proteomes" id="UP001628179"/>
    </source>
</evidence>
<dbReference type="GeneID" id="98173361"/>
<evidence type="ECO:0000313" key="2">
    <source>
        <dbReference type="EMBL" id="GAB1312406.1"/>
    </source>
</evidence>
<evidence type="ECO:0000256" key="1">
    <source>
        <dbReference type="SAM" id="SignalP"/>
    </source>
</evidence>
<feature type="signal peptide" evidence="1">
    <location>
        <begin position="1"/>
        <end position="18"/>
    </location>
</feature>